<dbReference type="Gene3D" id="3.40.50.360">
    <property type="match status" value="1"/>
</dbReference>
<dbReference type="PANTHER" id="PTHR42809:SF1">
    <property type="entry name" value="FLAVODOXIN 1"/>
    <property type="match status" value="1"/>
</dbReference>
<dbReference type="GO" id="GO:0009055">
    <property type="term" value="F:electron transfer activity"/>
    <property type="evidence" value="ECO:0007669"/>
    <property type="project" value="UniProtKB-UniRule"/>
</dbReference>
<dbReference type="Proteomes" id="UP000295717">
    <property type="component" value="Unassembled WGS sequence"/>
</dbReference>
<dbReference type="Pfam" id="PF00258">
    <property type="entry name" value="Flavodoxin_1"/>
    <property type="match status" value="1"/>
</dbReference>
<dbReference type="SUPFAM" id="SSF52218">
    <property type="entry name" value="Flavoproteins"/>
    <property type="match status" value="1"/>
</dbReference>
<evidence type="ECO:0000256" key="1">
    <source>
        <dbReference type="ARBA" id="ARBA00001917"/>
    </source>
</evidence>
<dbReference type="PROSITE" id="PS00201">
    <property type="entry name" value="FLAVODOXIN"/>
    <property type="match status" value="1"/>
</dbReference>
<evidence type="ECO:0000256" key="2">
    <source>
        <dbReference type="ARBA" id="ARBA00005267"/>
    </source>
</evidence>
<protein>
    <recommendedName>
        <fullName evidence="7">Flavodoxin</fullName>
    </recommendedName>
</protein>
<evidence type="ECO:0000256" key="4">
    <source>
        <dbReference type="ARBA" id="ARBA00022630"/>
    </source>
</evidence>
<comment type="cofactor">
    <cofactor evidence="1 7">
        <name>FMN</name>
        <dbReference type="ChEBI" id="CHEBI:58210"/>
    </cofactor>
</comment>
<evidence type="ECO:0000313" key="10">
    <source>
        <dbReference type="Proteomes" id="UP000295717"/>
    </source>
</evidence>
<organism evidence="9 10">
    <name type="scientific">Thiobaca trueperi</name>
    <dbReference type="NCBI Taxonomy" id="127458"/>
    <lineage>
        <taxon>Bacteria</taxon>
        <taxon>Pseudomonadati</taxon>
        <taxon>Pseudomonadota</taxon>
        <taxon>Gammaproteobacteria</taxon>
        <taxon>Chromatiales</taxon>
        <taxon>Chromatiaceae</taxon>
        <taxon>Thiobaca</taxon>
    </lineage>
</organism>
<dbReference type="PIRSF" id="PIRSF038996">
    <property type="entry name" value="FldA"/>
    <property type="match status" value="1"/>
</dbReference>
<evidence type="ECO:0000256" key="3">
    <source>
        <dbReference type="ARBA" id="ARBA00022448"/>
    </source>
</evidence>
<comment type="caution">
    <text evidence="9">The sequence shown here is derived from an EMBL/GenBank/DDBJ whole genome shotgun (WGS) entry which is preliminary data.</text>
</comment>
<comment type="similarity">
    <text evidence="2 7">Belongs to the flavodoxin family.</text>
</comment>
<evidence type="ECO:0000313" key="9">
    <source>
        <dbReference type="EMBL" id="TCT22350.1"/>
    </source>
</evidence>
<dbReference type="PROSITE" id="PS50902">
    <property type="entry name" value="FLAVODOXIN_LIKE"/>
    <property type="match status" value="1"/>
</dbReference>
<comment type="function">
    <text evidence="7">Low-potential electron donor to a number of redox enzymes.</text>
</comment>
<dbReference type="PANTHER" id="PTHR42809">
    <property type="entry name" value="FLAVODOXIN 2"/>
    <property type="match status" value="1"/>
</dbReference>
<keyword evidence="4 7" id="KW-0285">Flavoprotein</keyword>
<gene>
    <name evidence="9" type="ORF">EDC35_103449</name>
</gene>
<reference evidence="9 10" key="1">
    <citation type="submission" date="2019-03" db="EMBL/GenBank/DDBJ databases">
        <title>Genomic Encyclopedia of Type Strains, Phase IV (KMG-IV): sequencing the most valuable type-strain genomes for metagenomic binning, comparative biology and taxonomic classification.</title>
        <authorList>
            <person name="Goeker M."/>
        </authorList>
    </citation>
    <scope>NUCLEOTIDE SEQUENCE [LARGE SCALE GENOMIC DNA]</scope>
    <source>
        <strain evidence="9 10">DSM 13587</strain>
    </source>
</reference>
<dbReference type="AlphaFoldDB" id="A0A4R3N021"/>
<evidence type="ECO:0000256" key="7">
    <source>
        <dbReference type="PIRNR" id="PIRNR038996"/>
    </source>
</evidence>
<dbReference type="InterPro" id="IPR001226">
    <property type="entry name" value="Flavodoxin_CS"/>
</dbReference>
<dbReference type="NCBIfam" id="NF006739">
    <property type="entry name" value="PRK09267.1-5"/>
    <property type="match status" value="1"/>
</dbReference>
<evidence type="ECO:0000256" key="5">
    <source>
        <dbReference type="ARBA" id="ARBA00022643"/>
    </source>
</evidence>
<dbReference type="GO" id="GO:0010181">
    <property type="term" value="F:FMN binding"/>
    <property type="evidence" value="ECO:0007669"/>
    <property type="project" value="UniProtKB-UniRule"/>
</dbReference>
<accession>A0A4R3N021</accession>
<dbReference type="InterPro" id="IPR029039">
    <property type="entry name" value="Flavoprotein-like_sf"/>
</dbReference>
<dbReference type="InterPro" id="IPR010086">
    <property type="entry name" value="Flavodoxin_lc"/>
</dbReference>
<proteinExistence type="inferred from homology"/>
<dbReference type="NCBIfam" id="TIGR01752">
    <property type="entry name" value="flav_long"/>
    <property type="match status" value="1"/>
</dbReference>
<dbReference type="OrthoDB" id="359268at2"/>
<dbReference type="EMBL" id="SMAO01000003">
    <property type="protein sequence ID" value="TCT22350.1"/>
    <property type="molecule type" value="Genomic_DNA"/>
</dbReference>
<sequence length="173" mass="18847">MSKIGLFFATDTGNTRKIAKRIQRDYFDEGVVEICNVEKATADLVGSYDALIFGTPTAGDGEYPATLQDFLPQLDEIDFHGKTVALYGLGDQVGYPHEFVDALGMFYEELESRGANIVGFWPVAGYDHALSRGDMGDGHFCGLVLDLDNQAELTDSRLSTWIADIKPALLGSA</sequence>
<keyword evidence="6 7" id="KW-0249">Electron transport</keyword>
<keyword evidence="3 7" id="KW-0813">Transport</keyword>
<name>A0A4R3N021_9GAMM</name>
<feature type="domain" description="Flavodoxin-like" evidence="8">
    <location>
        <begin position="4"/>
        <end position="166"/>
    </location>
</feature>
<evidence type="ECO:0000256" key="6">
    <source>
        <dbReference type="ARBA" id="ARBA00022982"/>
    </source>
</evidence>
<dbReference type="RefSeq" id="WP_132976731.1">
    <property type="nucleotide sequence ID" value="NZ_SMAO01000003.1"/>
</dbReference>
<keyword evidence="5 7" id="KW-0288">FMN</keyword>
<dbReference type="InterPro" id="IPR008254">
    <property type="entry name" value="Flavodoxin/NO_synth"/>
</dbReference>
<keyword evidence="10" id="KW-1185">Reference proteome</keyword>
<dbReference type="InterPro" id="IPR050619">
    <property type="entry name" value="Flavodoxin"/>
</dbReference>
<evidence type="ECO:0000259" key="8">
    <source>
        <dbReference type="PROSITE" id="PS50902"/>
    </source>
</evidence>